<evidence type="ECO:0000256" key="11">
    <source>
        <dbReference type="SAM" id="Phobius"/>
    </source>
</evidence>
<dbReference type="PANTHER" id="PTHR48043:SF23">
    <property type="entry name" value="UDP-GLUCURONOSYLTRANSFERASE"/>
    <property type="match status" value="1"/>
</dbReference>
<dbReference type="Pfam" id="PF00201">
    <property type="entry name" value="UDPGT"/>
    <property type="match status" value="1"/>
</dbReference>
<keyword evidence="4" id="KW-0328">Glycosyltransferase</keyword>
<proteinExistence type="inferred from homology"/>
<evidence type="ECO:0000256" key="9">
    <source>
        <dbReference type="ARBA" id="ARBA00023136"/>
    </source>
</evidence>
<gene>
    <name evidence="13" type="ORF">PENTCL1PPCAC_14525</name>
</gene>
<comment type="similarity">
    <text evidence="2">Belongs to the UDP-glycosyltransferase family.</text>
</comment>
<dbReference type="Gene3D" id="3.40.50.2000">
    <property type="entry name" value="Glycogen Phosphorylase B"/>
    <property type="match status" value="1"/>
</dbReference>
<accession>A0AAV5TB14</accession>
<evidence type="ECO:0000256" key="12">
    <source>
        <dbReference type="SAM" id="SignalP"/>
    </source>
</evidence>
<dbReference type="InterPro" id="IPR002213">
    <property type="entry name" value="UDP_glucos_trans"/>
</dbReference>
<protein>
    <recommendedName>
        <fullName evidence="3">glucuronosyltransferase</fullName>
        <ecNumber evidence="3">2.4.1.17</ecNumber>
    </recommendedName>
</protein>
<feature type="transmembrane region" description="Helical" evidence="11">
    <location>
        <begin position="496"/>
        <end position="515"/>
    </location>
</feature>
<keyword evidence="8 11" id="KW-1133">Transmembrane helix</keyword>
<keyword evidence="7 12" id="KW-0732">Signal</keyword>
<evidence type="ECO:0000256" key="5">
    <source>
        <dbReference type="ARBA" id="ARBA00022679"/>
    </source>
</evidence>
<evidence type="ECO:0000256" key="6">
    <source>
        <dbReference type="ARBA" id="ARBA00022692"/>
    </source>
</evidence>
<keyword evidence="14" id="KW-1185">Reference proteome</keyword>
<feature type="signal peptide" evidence="12">
    <location>
        <begin position="1"/>
        <end position="20"/>
    </location>
</feature>
<dbReference type="InterPro" id="IPR050271">
    <property type="entry name" value="UDP-glycosyltransferase"/>
</dbReference>
<feature type="non-terminal residue" evidence="13">
    <location>
        <position position="1"/>
    </location>
</feature>
<dbReference type="PANTHER" id="PTHR48043">
    <property type="entry name" value="EG:EG0003.4 PROTEIN-RELATED"/>
    <property type="match status" value="1"/>
</dbReference>
<dbReference type="FunFam" id="3.40.50.2000:FF:000038">
    <property type="entry name" value="UDP-GlucuronosylTransferase"/>
    <property type="match status" value="1"/>
</dbReference>
<dbReference type="SUPFAM" id="SSF53756">
    <property type="entry name" value="UDP-Glycosyltransferase/glycogen phosphorylase"/>
    <property type="match status" value="1"/>
</dbReference>
<reference evidence="13" key="1">
    <citation type="submission" date="2023-10" db="EMBL/GenBank/DDBJ databases">
        <title>Genome assembly of Pristionchus species.</title>
        <authorList>
            <person name="Yoshida K."/>
            <person name="Sommer R.J."/>
        </authorList>
    </citation>
    <scope>NUCLEOTIDE SEQUENCE</scope>
    <source>
        <strain evidence="13">RS0144</strain>
    </source>
</reference>
<evidence type="ECO:0000256" key="10">
    <source>
        <dbReference type="ARBA" id="ARBA00047475"/>
    </source>
</evidence>
<evidence type="ECO:0000256" key="4">
    <source>
        <dbReference type="ARBA" id="ARBA00022676"/>
    </source>
</evidence>
<keyword evidence="9 11" id="KW-0472">Membrane</keyword>
<evidence type="ECO:0000256" key="3">
    <source>
        <dbReference type="ARBA" id="ARBA00012544"/>
    </source>
</evidence>
<evidence type="ECO:0000313" key="14">
    <source>
        <dbReference type="Proteomes" id="UP001432027"/>
    </source>
</evidence>
<dbReference type="Proteomes" id="UP001432027">
    <property type="component" value="Unassembled WGS sequence"/>
</dbReference>
<evidence type="ECO:0000256" key="1">
    <source>
        <dbReference type="ARBA" id="ARBA00004167"/>
    </source>
</evidence>
<evidence type="ECO:0000256" key="7">
    <source>
        <dbReference type="ARBA" id="ARBA00022729"/>
    </source>
</evidence>
<comment type="catalytic activity">
    <reaction evidence="10">
        <text>glucuronate acceptor + UDP-alpha-D-glucuronate = acceptor beta-D-glucuronoside + UDP + H(+)</text>
        <dbReference type="Rhea" id="RHEA:21032"/>
        <dbReference type="ChEBI" id="CHEBI:15378"/>
        <dbReference type="ChEBI" id="CHEBI:58052"/>
        <dbReference type="ChEBI" id="CHEBI:58223"/>
        <dbReference type="ChEBI" id="CHEBI:132367"/>
        <dbReference type="ChEBI" id="CHEBI:132368"/>
        <dbReference type="EC" id="2.4.1.17"/>
    </reaction>
</comment>
<dbReference type="EMBL" id="BTSX01000004">
    <property type="protein sequence ID" value="GMS92350.1"/>
    <property type="molecule type" value="Genomic_DNA"/>
</dbReference>
<dbReference type="CDD" id="cd03784">
    <property type="entry name" value="GT1_Gtf-like"/>
    <property type="match status" value="1"/>
</dbReference>
<dbReference type="GO" id="GO:0015020">
    <property type="term" value="F:glucuronosyltransferase activity"/>
    <property type="evidence" value="ECO:0007669"/>
    <property type="project" value="UniProtKB-EC"/>
</dbReference>
<dbReference type="GO" id="GO:0016020">
    <property type="term" value="C:membrane"/>
    <property type="evidence" value="ECO:0007669"/>
    <property type="project" value="UniProtKB-SubCell"/>
</dbReference>
<feature type="chain" id="PRO_5043652473" description="glucuronosyltransferase" evidence="12">
    <location>
        <begin position="21"/>
        <end position="525"/>
    </location>
</feature>
<keyword evidence="6 11" id="KW-0812">Transmembrane</keyword>
<dbReference type="AlphaFoldDB" id="A0AAV5TB14"/>
<keyword evidence="5" id="KW-0808">Transferase</keyword>
<sequence length="525" mass="57956">SKMMLTLVMFLATSLICVHPYKILVYNSKYGHSHSNFLGSIADLLVDAGHNVTSLIPVIIDPESSDGTFKTTKIHVPQSTATAEHVRNMFAASKADLFHAKIFDPIAAYQLGQMFSVIFSSQCEAVLETPGLIQMLRAESYDVMFTEHFDMCGTALTELIKPKAFIPTSSCSLFGQQFEEFGIPTALSSNPEPYLSNTKVHSTWDRLVNIYANILIRLSFGTIRPAIDALFQKKFGTNFPSLLEISSKSAFIFINSEPLIDFAAPTLAKVIPIGGIGAKNPQPLDEKWESILSKRSKNVLISFGSSALSVNLPMPVKMSILETAKSIPQVTFIWKYEENDDFANDIASNIPNVHLTKWMPQVDLLAHPAVSAFVTHGGMGSTQEAAHSGVPGIFVPIFGDQPRNAGMMEQNGLGKVLSKYDLYDPAKLNAAVREVLENKCYRKSAQRVAQMLRSKPFAVADLIVKYTEFAAEFGPSAALRPQSHDMNWIEYHNMDIIIAAIAVLMMLTMTSMKIAQRTTIEDEKD</sequence>
<comment type="caution">
    <text evidence="13">The sequence shown here is derived from an EMBL/GenBank/DDBJ whole genome shotgun (WGS) entry which is preliminary data.</text>
</comment>
<evidence type="ECO:0000313" key="13">
    <source>
        <dbReference type="EMBL" id="GMS92350.1"/>
    </source>
</evidence>
<name>A0AAV5TB14_9BILA</name>
<comment type="subcellular location">
    <subcellularLocation>
        <location evidence="1">Membrane</location>
        <topology evidence="1">Single-pass membrane protein</topology>
    </subcellularLocation>
</comment>
<organism evidence="13 14">
    <name type="scientific">Pristionchus entomophagus</name>
    <dbReference type="NCBI Taxonomy" id="358040"/>
    <lineage>
        <taxon>Eukaryota</taxon>
        <taxon>Metazoa</taxon>
        <taxon>Ecdysozoa</taxon>
        <taxon>Nematoda</taxon>
        <taxon>Chromadorea</taxon>
        <taxon>Rhabditida</taxon>
        <taxon>Rhabditina</taxon>
        <taxon>Diplogasteromorpha</taxon>
        <taxon>Diplogasteroidea</taxon>
        <taxon>Neodiplogasteridae</taxon>
        <taxon>Pristionchus</taxon>
    </lineage>
</organism>
<evidence type="ECO:0000256" key="2">
    <source>
        <dbReference type="ARBA" id="ARBA00009995"/>
    </source>
</evidence>
<dbReference type="EC" id="2.4.1.17" evidence="3"/>
<evidence type="ECO:0000256" key="8">
    <source>
        <dbReference type="ARBA" id="ARBA00022989"/>
    </source>
</evidence>